<gene>
    <name evidence="4" type="ORF">AVDCRST_MAG65-1319</name>
</gene>
<dbReference type="Pfam" id="PF07883">
    <property type="entry name" value="Cupin_2"/>
    <property type="match status" value="1"/>
</dbReference>
<organism evidence="4">
    <name type="scientific">uncultured Solirubrobacteraceae bacterium</name>
    <dbReference type="NCBI Taxonomy" id="1162706"/>
    <lineage>
        <taxon>Bacteria</taxon>
        <taxon>Bacillati</taxon>
        <taxon>Actinomycetota</taxon>
        <taxon>Thermoleophilia</taxon>
        <taxon>Solirubrobacterales</taxon>
        <taxon>Solirubrobacteraceae</taxon>
        <taxon>environmental samples</taxon>
    </lineage>
</organism>
<dbReference type="PANTHER" id="PTHR35848:SF9">
    <property type="entry name" value="SLL1358 PROTEIN"/>
    <property type="match status" value="1"/>
</dbReference>
<evidence type="ECO:0000256" key="1">
    <source>
        <dbReference type="ARBA" id="ARBA00022723"/>
    </source>
</evidence>
<evidence type="ECO:0000259" key="3">
    <source>
        <dbReference type="Pfam" id="PF07883"/>
    </source>
</evidence>
<evidence type="ECO:0000313" key="4">
    <source>
        <dbReference type="EMBL" id="CAA9478793.1"/>
    </source>
</evidence>
<dbReference type="InterPro" id="IPR051610">
    <property type="entry name" value="GPI/OXD"/>
</dbReference>
<dbReference type="EMBL" id="CADCVL010000218">
    <property type="protein sequence ID" value="CAA9478793.1"/>
    <property type="molecule type" value="Genomic_DNA"/>
</dbReference>
<name>A0A6J4RQ02_9ACTN</name>
<dbReference type="InterPro" id="IPR014710">
    <property type="entry name" value="RmlC-like_jellyroll"/>
</dbReference>
<keyword evidence="1" id="KW-0479">Metal-binding</keyword>
<dbReference type="AlphaFoldDB" id="A0A6J4RQ02"/>
<evidence type="ECO:0000256" key="2">
    <source>
        <dbReference type="SAM" id="MobiDB-lite"/>
    </source>
</evidence>
<dbReference type="Gene3D" id="2.60.120.10">
    <property type="entry name" value="Jelly Rolls"/>
    <property type="match status" value="1"/>
</dbReference>
<dbReference type="InterPro" id="IPR013096">
    <property type="entry name" value="Cupin_2"/>
</dbReference>
<protein>
    <submittedName>
        <fullName evidence="4">Cupin domain protein</fullName>
    </submittedName>
</protein>
<accession>A0A6J4RQ02</accession>
<feature type="region of interest" description="Disordered" evidence="2">
    <location>
        <begin position="119"/>
        <end position="142"/>
    </location>
</feature>
<proteinExistence type="predicted"/>
<dbReference type="PANTHER" id="PTHR35848">
    <property type="entry name" value="OXALATE-BINDING PROTEIN"/>
    <property type="match status" value="1"/>
</dbReference>
<dbReference type="InterPro" id="IPR011051">
    <property type="entry name" value="RmlC_Cupin_sf"/>
</dbReference>
<dbReference type="GO" id="GO:0046872">
    <property type="term" value="F:metal ion binding"/>
    <property type="evidence" value="ECO:0007669"/>
    <property type="project" value="UniProtKB-KW"/>
</dbReference>
<reference evidence="4" key="1">
    <citation type="submission" date="2020-02" db="EMBL/GenBank/DDBJ databases">
        <authorList>
            <person name="Meier V. D."/>
        </authorList>
    </citation>
    <scope>NUCLEOTIDE SEQUENCE</scope>
    <source>
        <strain evidence="4">AVDCRST_MAG65</strain>
    </source>
</reference>
<feature type="domain" description="Cupin type-2" evidence="3">
    <location>
        <begin position="40"/>
        <end position="108"/>
    </location>
</feature>
<dbReference type="SUPFAM" id="SSF51182">
    <property type="entry name" value="RmlC-like cupins"/>
    <property type="match status" value="1"/>
</dbReference>
<sequence length="142" mass="16012">MAGYRVLRAEDALWRASNLMGVLNTDLGRQLESEDLAARLWRLAPGQASTRHRHPRQVELYVLLEGTGRVRVGEDLMTLAPLSALLVEPRQIRQLFNDTDADALWLVVGTPIEPIDTRTMSPEQLADYYPDGPRALPPELER</sequence>